<dbReference type="GO" id="GO:0016787">
    <property type="term" value="F:hydrolase activity"/>
    <property type="evidence" value="ECO:0007669"/>
    <property type="project" value="UniProtKB-KW"/>
</dbReference>
<dbReference type="Gene3D" id="3.20.20.140">
    <property type="entry name" value="Metal-dependent hydrolases"/>
    <property type="match status" value="1"/>
</dbReference>
<comment type="caution">
    <text evidence="4">The sequence shown here is derived from an EMBL/GenBank/DDBJ whole genome shotgun (WGS) entry which is preliminary data.</text>
</comment>
<dbReference type="InterPro" id="IPR006680">
    <property type="entry name" value="Amidohydro-rel"/>
</dbReference>
<keyword evidence="1" id="KW-0456">Lyase</keyword>
<sequence length="365" mass="40162">MSKLHRRTFLAAAAAAAAAPVLAGAQGTAPGVPARTRRIACEEGFSIPELIDAVDRYMEAGAEDEPGMRALIGNDKYPRFPRLLDPELRIADMERSGVDMQVIMVNSPGVQIFEAVEATALARLINDRARDWCQRWPDRFVALAAIAPQDPQAAAQELERAVTTLGMRGAVINSHTKGEYLDQQKFWPILEAAQALDMPIYIHPREPAPAALPLYAAQRLEGAMWGYAAETSLHALRMIAGGVFEQFPRLKIVLGHDGEAIPFYLDRIDNRYRSLHQGGLGPLTRSPATVFRENFWVTSSGANWSPAVRFSQEVLGVDRVLFAVDYPFEEEVSSVQQAAAIPMEQVAAEAFFHGNAERLFRIAPA</sequence>
<dbReference type="RefSeq" id="WP_160773176.1">
    <property type="nucleotide sequence ID" value="NZ_WTYV01000008.1"/>
</dbReference>
<name>A0A844Z1M5_9SPHN</name>
<keyword evidence="4" id="KW-0378">Hydrolase</keyword>
<dbReference type="GO" id="GO:0019748">
    <property type="term" value="P:secondary metabolic process"/>
    <property type="evidence" value="ECO:0007669"/>
    <property type="project" value="TreeGrafter"/>
</dbReference>
<feature type="domain" description="Amidohydrolase-related" evidence="3">
    <location>
        <begin position="84"/>
        <end position="362"/>
    </location>
</feature>
<evidence type="ECO:0000256" key="1">
    <source>
        <dbReference type="ARBA" id="ARBA00023239"/>
    </source>
</evidence>
<dbReference type="InterPro" id="IPR006311">
    <property type="entry name" value="TAT_signal"/>
</dbReference>
<dbReference type="OrthoDB" id="149172at2"/>
<dbReference type="Proteomes" id="UP000466966">
    <property type="component" value="Unassembled WGS sequence"/>
</dbReference>
<dbReference type="GO" id="GO:0016831">
    <property type="term" value="F:carboxy-lyase activity"/>
    <property type="evidence" value="ECO:0007669"/>
    <property type="project" value="InterPro"/>
</dbReference>
<evidence type="ECO:0000313" key="4">
    <source>
        <dbReference type="EMBL" id="MXO73248.1"/>
    </source>
</evidence>
<feature type="chain" id="PRO_5032690567" evidence="2">
    <location>
        <begin position="26"/>
        <end position="365"/>
    </location>
</feature>
<dbReference type="InterPro" id="IPR032466">
    <property type="entry name" value="Metal_Hydrolase"/>
</dbReference>
<keyword evidence="5" id="KW-1185">Reference proteome</keyword>
<dbReference type="SUPFAM" id="SSF51556">
    <property type="entry name" value="Metallo-dependent hydrolases"/>
    <property type="match status" value="1"/>
</dbReference>
<organism evidence="4 5">
    <name type="scientific">Alteraurantiacibacter buctensis</name>
    <dbReference type="NCBI Taxonomy" id="1503981"/>
    <lineage>
        <taxon>Bacteria</taxon>
        <taxon>Pseudomonadati</taxon>
        <taxon>Pseudomonadota</taxon>
        <taxon>Alphaproteobacteria</taxon>
        <taxon>Sphingomonadales</taxon>
        <taxon>Erythrobacteraceae</taxon>
        <taxon>Alteraurantiacibacter</taxon>
    </lineage>
</organism>
<dbReference type="EMBL" id="WTYV01000008">
    <property type="protein sequence ID" value="MXO73248.1"/>
    <property type="molecule type" value="Genomic_DNA"/>
</dbReference>
<evidence type="ECO:0000256" key="2">
    <source>
        <dbReference type="SAM" id="SignalP"/>
    </source>
</evidence>
<dbReference type="PANTHER" id="PTHR21240:SF30">
    <property type="entry name" value="AMIDOHYDROLASE-RELATED DOMAIN-CONTAINING PROTEIN-RELATED"/>
    <property type="match status" value="1"/>
</dbReference>
<dbReference type="PROSITE" id="PS51318">
    <property type="entry name" value="TAT"/>
    <property type="match status" value="1"/>
</dbReference>
<proteinExistence type="predicted"/>
<dbReference type="AlphaFoldDB" id="A0A844Z1M5"/>
<dbReference type="Pfam" id="PF04909">
    <property type="entry name" value="Amidohydro_2"/>
    <property type="match status" value="1"/>
</dbReference>
<feature type="signal peptide" evidence="2">
    <location>
        <begin position="1"/>
        <end position="25"/>
    </location>
</feature>
<protein>
    <submittedName>
        <fullName evidence="4">Amidohydrolase family protein</fullName>
    </submittedName>
</protein>
<evidence type="ECO:0000313" key="5">
    <source>
        <dbReference type="Proteomes" id="UP000466966"/>
    </source>
</evidence>
<gene>
    <name evidence="4" type="ORF">GRI99_16590</name>
</gene>
<keyword evidence="2" id="KW-0732">Signal</keyword>
<dbReference type="PANTHER" id="PTHR21240">
    <property type="entry name" value="2-AMINO-3-CARBOXYLMUCONATE-6-SEMIALDEHYDE DECARBOXYLASE"/>
    <property type="match status" value="1"/>
</dbReference>
<dbReference type="GO" id="GO:0005829">
    <property type="term" value="C:cytosol"/>
    <property type="evidence" value="ECO:0007669"/>
    <property type="project" value="TreeGrafter"/>
</dbReference>
<accession>A0A844Z1M5</accession>
<reference evidence="4 5" key="1">
    <citation type="submission" date="2019-12" db="EMBL/GenBank/DDBJ databases">
        <title>Genomic-based taxomic classification of the family Erythrobacteraceae.</title>
        <authorList>
            <person name="Xu L."/>
        </authorList>
    </citation>
    <scope>NUCLEOTIDE SEQUENCE [LARGE SCALE GENOMIC DNA]</scope>
    <source>
        <strain evidence="4 5">M0322</strain>
    </source>
</reference>
<evidence type="ECO:0000259" key="3">
    <source>
        <dbReference type="Pfam" id="PF04909"/>
    </source>
</evidence>
<dbReference type="InterPro" id="IPR032465">
    <property type="entry name" value="ACMSD"/>
</dbReference>